<dbReference type="Proteomes" id="UP001179181">
    <property type="component" value="Unassembled WGS sequence"/>
</dbReference>
<keyword evidence="2" id="KW-1185">Reference proteome</keyword>
<evidence type="ECO:0000313" key="2">
    <source>
        <dbReference type="Proteomes" id="UP001179181"/>
    </source>
</evidence>
<evidence type="ECO:0000313" key="1">
    <source>
        <dbReference type="EMBL" id="NIJ52881.1"/>
    </source>
</evidence>
<protein>
    <submittedName>
        <fullName evidence="1">Uncharacterized protein</fullName>
    </submittedName>
</protein>
<accession>A0ABX0UPC3</accession>
<organism evidence="1 2">
    <name type="scientific">Dyadobacter arcticus</name>
    <dbReference type="NCBI Taxonomy" id="1078754"/>
    <lineage>
        <taxon>Bacteria</taxon>
        <taxon>Pseudomonadati</taxon>
        <taxon>Bacteroidota</taxon>
        <taxon>Cytophagia</taxon>
        <taxon>Cytophagales</taxon>
        <taxon>Spirosomataceae</taxon>
        <taxon>Dyadobacter</taxon>
    </lineage>
</organism>
<gene>
    <name evidence="1" type="ORF">FHS68_002051</name>
</gene>
<reference evidence="1 2" key="1">
    <citation type="submission" date="2020-03" db="EMBL/GenBank/DDBJ databases">
        <title>Genomic Encyclopedia of Type Strains, Phase IV (KMG-IV): sequencing the most valuable type-strain genomes for metagenomic binning, comparative biology and taxonomic classification.</title>
        <authorList>
            <person name="Goeker M."/>
        </authorList>
    </citation>
    <scope>NUCLEOTIDE SEQUENCE [LARGE SCALE GENOMIC DNA]</scope>
    <source>
        <strain evidence="1 2">DSM 102865</strain>
    </source>
</reference>
<dbReference type="EMBL" id="JAASQJ010000002">
    <property type="protein sequence ID" value="NIJ52881.1"/>
    <property type="molecule type" value="Genomic_DNA"/>
</dbReference>
<dbReference type="RefSeq" id="WP_167269624.1">
    <property type="nucleotide sequence ID" value="NZ_JAASQJ010000002.1"/>
</dbReference>
<comment type="caution">
    <text evidence="1">The sequence shown here is derived from an EMBL/GenBank/DDBJ whole genome shotgun (WGS) entry which is preliminary data.</text>
</comment>
<proteinExistence type="predicted"/>
<name>A0ABX0UPC3_9BACT</name>
<sequence>MIFTYFQLSAHLRDYIKGYWLMHFYFNALSSEIHRVNEELANADNYDLLTSIVEDYLWKKIQKLGFDIRPMDIASRLVLADAA</sequence>